<proteinExistence type="predicted"/>
<dbReference type="InterPro" id="IPR043862">
    <property type="entry name" value="DUF5824"/>
</dbReference>
<dbReference type="Pfam" id="PF19141">
    <property type="entry name" value="DUF5824"/>
    <property type="match status" value="1"/>
</dbReference>
<sequence length="164" mass="18695">MKMDPLNVPIRYIPKSLTLKDLAKQRRELRKSRKLYKTKKYYTRSHIASFKSRKSRHLKHAEKLYGVRHIAPSKELAKKTQCSQATLEKIVNKGRGAYFSSGSRPNQTAESWGIARLASAVTGGNASIVDYHLLHDGCKPNSPALRLARKTCKIQNKCQKYIIK</sequence>
<organism evidence="2">
    <name type="scientific">viral metagenome</name>
    <dbReference type="NCBI Taxonomy" id="1070528"/>
    <lineage>
        <taxon>unclassified sequences</taxon>
        <taxon>metagenomes</taxon>
        <taxon>organismal metagenomes</taxon>
    </lineage>
</organism>
<reference evidence="2" key="1">
    <citation type="journal article" date="2020" name="Nature">
        <title>Giant virus diversity and host interactions through global metagenomics.</title>
        <authorList>
            <person name="Schulz F."/>
            <person name="Roux S."/>
            <person name="Paez-Espino D."/>
            <person name="Jungbluth S."/>
            <person name="Walsh D.A."/>
            <person name="Denef V.J."/>
            <person name="McMahon K.D."/>
            <person name="Konstantinidis K.T."/>
            <person name="Eloe-Fadrosh E.A."/>
            <person name="Kyrpides N.C."/>
            <person name="Woyke T."/>
        </authorList>
    </citation>
    <scope>NUCLEOTIDE SEQUENCE</scope>
    <source>
        <strain evidence="2">GVMAG-M-3300023184-105</strain>
    </source>
</reference>
<evidence type="ECO:0000313" key="2">
    <source>
        <dbReference type="EMBL" id="QHT79934.1"/>
    </source>
</evidence>
<evidence type="ECO:0000259" key="1">
    <source>
        <dbReference type="Pfam" id="PF19141"/>
    </source>
</evidence>
<feature type="domain" description="DUF5824" evidence="1">
    <location>
        <begin position="11"/>
        <end position="124"/>
    </location>
</feature>
<accession>A0A6C0HHK2</accession>
<name>A0A6C0HHK2_9ZZZZ</name>
<protein>
    <recommendedName>
        <fullName evidence="1">DUF5824 domain-containing protein</fullName>
    </recommendedName>
</protein>
<dbReference type="AlphaFoldDB" id="A0A6C0HHK2"/>
<dbReference type="EMBL" id="MN739957">
    <property type="protein sequence ID" value="QHT79934.1"/>
    <property type="molecule type" value="Genomic_DNA"/>
</dbReference>